<dbReference type="GO" id="GO:0055085">
    <property type="term" value="P:transmembrane transport"/>
    <property type="evidence" value="ECO:0007669"/>
    <property type="project" value="UniProtKB-ARBA"/>
</dbReference>
<name>A0AB39URZ8_9GAMM</name>
<dbReference type="KEGG" id="tcd:AAIA72_09695"/>
<dbReference type="GO" id="GO:0030246">
    <property type="term" value="F:carbohydrate binding"/>
    <property type="evidence" value="ECO:0007669"/>
    <property type="project" value="UniProtKB-ARBA"/>
</dbReference>
<dbReference type="GO" id="GO:0030313">
    <property type="term" value="C:cell envelope"/>
    <property type="evidence" value="ECO:0007669"/>
    <property type="project" value="UniProtKB-SubCell"/>
</dbReference>
<evidence type="ECO:0000313" key="6">
    <source>
        <dbReference type="EMBL" id="XDT71081.1"/>
    </source>
</evidence>
<dbReference type="RefSeq" id="WP_369600120.1">
    <property type="nucleotide sequence ID" value="NZ_CP154858.1"/>
</dbReference>
<feature type="signal peptide" evidence="4">
    <location>
        <begin position="1"/>
        <end position="25"/>
    </location>
</feature>
<dbReference type="AlphaFoldDB" id="A0AB39URZ8"/>
<sequence length="371" mass="41452">MNKWWIAAARLAALGCLMVSLPLRAEVFHAAFFNPQGVDDPFWKPVTEVMQAAARQLDIRLDVYAANHDRLRLIEQVRQVVTGADKPDVILFKNAKQSAGAILRLAEDNQVRAFMFNAGLSEEETRDLGRPREKFRYWIGEMLPDDWQAGHDLAGMLTLAARERQLVQDGQPIRMLGLGGPPGDRAARARLDGLQAAVEQTPDVRLLQVVPAGWNREEAYRKTLGLLRRYGRVEAIWAANDPMALGALDALQESGYLPGRTVLVGGIDWNPPALAAVREGRLLVTLGGHFLEGGYALVVLHDYFRGVDFARRDGVSLKTRLGLLTQENIGRYAERLDGADWNRIPFRQFSLVLTPGGERHDFSLDRLLEML</sequence>
<comment type="similarity">
    <text evidence="2">Belongs to the bacterial solute-binding protein 2 family.</text>
</comment>
<dbReference type="PANTHER" id="PTHR46847">
    <property type="entry name" value="D-ALLOSE-BINDING PERIPLASMIC PROTEIN-RELATED"/>
    <property type="match status" value="1"/>
</dbReference>
<dbReference type="Pfam" id="PF13407">
    <property type="entry name" value="Peripla_BP_4"/>
    <property type="match status" value="1"/>
</dbReference>
<accession>A0AB39URZ8</accession>
<evidence type="ECO:0000256" key="1">
    <source>
        <dbReference type="ARBA" id="ARBA00004196"/>
    </source>
</evidence>
<feature type="chain" id="PRO_5044277716" evidence="4">
    <location>
        <begin position="26"/>
        <end position="371"/>
    </location>
</feature>
<dbReference type="InterPro" id="IPR025997">
    <property type="entry name" value="SBP_2_dom"/>
</dbReference>
<dbReference type="EMBL" id="CP154858">
    <property type="protein sequence ID" value="XDT71081.1"/>
    <property type="molecule type" value="Genomic_DNA"/>
</dbReference>
<dbReference type="Gene3D" id="3.40.50.2300">
    <property type="match status" value="2"/>
</dbReference>
<dbReference type="PANTHER" id="PTHR46847:SF2">
    <property type="entry name" value="ABC TRANSPORTER SUGAR-BINDING PROTEIN"/>
    <property type="match status" value="1"/>
</dbReference>
<feature type="domain" description="Periplasmic binding protein" evidence="5">
    <location>
        <begin position="32"/>
        <end position="291"/>
    </location>
</feature>
<comment type="subcellular location">
    <subcellularLocation>
        <location evidence="1">Cell envelope</location>
    </subcellularLocation>
</comment>
<organism evidence="6">
    <name type="scientific">Thermohahella caldifontis</name>
    <dbReference type="NCBI Taxonomy" id="3142973"/>
    <lineage>
        <taxon>Bacteria</taxon>
        <taxon>Pseudomonadati</taxon>
        <taxon>Pseudomonadota</taxon>
        <taxon>Gammaproteobacteria</taxon>
        <taxon>Oceanospirillales</taxon>
        <taxon>Hahellaceae</taxon>
        <taxon>Thermohahella</taxon>
    </lineage>
</organism>
<evidence type="ECO:0000259" key="5">
    <source>
        <dbReference type="Pfam" id="PF13407"/>
    </source>
</evidence>
<dbReference type="CDD" id="cd06324">
    <property type="entry name" value="PBP1_ABC_sugar_binding-like"/>
    <property type="match status" value="1"/>
</dbReference>
<proteinExistence type="inferred from homology"/>
<dbReference type="InterPro" id="IPR028082">
    <property type="entry name" value="Peripla_BP_I"/>
</dbReference>
<gene>
    <name evidence="6" type="ORF">AAIA72_09695</name>
</gene>
<evidence type="ECO:0000256" key="3">
    <source>
        <dbReference type="ARBA" id="ARBA00022729"/>
    </source>
</evidence>
<reference evidence="6" key="1">
    <citation type="submission" date="2024-05" db="EMBL/GenBank/DDBJ databases">
        <title>Genome sequencing of novel strain.</title>
        <authorList>
            <person name="Ganbat D."/>
            <person name="Ganbat S."/>
            <person name="Lee S.-J."/>
        </authorList>
    </citation>
    <scope>NUCLEOTIDE SEQUENCE</scope>
    <source>
        <strain evidence="6">SMD15-11</strain>
    </source>
</reference>
<keyword evidence="3 4" id="KW-0732">Signal</keyword>
<evidence type="ECO:0000256" key="2">
    <source>
        <dbReference type="ARBA" id="ARBA00007639"/>
    </source>
</evidence>
<dbReference type="SUPFAM" id="SSF53822">
    <property type="entry name" value="Periplasmic binding protein-like I"/>
    <property type="match status" value="1"/>
</dbReference>
<evidence type="ECO:0000256" key="4">
    <source>
        <dbReference type="SAM" id="SignalP"/>
    </source>
</evidence>
<protein>
    <submittedName>
        <fullName evidence="6">ABC transporter substrate-binding protein</fullName>
    </submittedName>
</protein>